<accession>A0A926GG61</accession>
<dbReference type="Pfam" id="PF00717">
    <property type="entry name" value="Peptidase_S24"/>
    <property type="match status" value="1"/>
</dbReference>
<dbReference type="SUPFAM" id="SSF47413">
    <property type="entry name" value="lambda repressor-like DNA-binding domains"/>
    <property type="match status" value="1"/>
</dbReference>
<dbReference type="InterPro" id="IPR039418">
    <property type="entry name" value="LexA-like"/>
</dbReference>
<sequence>MARPSVSKTPFAERLTSVRMHVDGRDRKAFAEDLGINAETLGGYERGDSLPDQWFLLDYKKRFSVNLDWLLTGEGEMFHPAYGRPHTLPMGASPAMIRLPIYGDVHAAAGLSSIPVGELADGVMSFDPRFLRDQGAVPEKCSVIWAHGDSMMPTIPDGSALIVDRSQTEVKNGSIMVIGVGDDLLVKRVRRRLDGLIDLISDNSAYAPETLGPASLQQLRVVGRVVYFCRTP</sequence>
<dbReference type="GO" id="GO:0003677">
    <property type="term" value="F:DNA binding"/>
    <property type="evidence" value="ECO:0007669"/>
    <property type="project" value="UniProtKB-KW"/>
</dbReference>
<keyword evidence="2" id="KW-0238">DNA-binding</keyword>
<dbReference type="PANTHER" id="PTHR40661:SF3">
    <property type="entry name" value="FELS-1 PROPHAGE TRANSCRIPTIONAL REGULATOR"/>
    <property type="match status" value="1"/>
</dbReference>
<evidence type="ECO:0000256" key="1">
    <source>
        <dbReference type="ARBA" id="ARBA00023015"/>
    </source>
</evidence>
<dbReference type="Gene3D" id="1.10.260.40">
    <property type="entry name" value="lambda repressor-like DNA-binding domains"/>
    <property type="match status" value="1"/>
</dbReference>
<evidence type="ECO:0000313" key="5">
    <source>
        <dbReference type="EMBL" id="MBC9246704.1"/>
    </source>
</evidence>
<organism evidence="5 6">
    <name type="scientific">Paracoccus amoyensis</name>
    <dbReference type="NCBI Taxonomy" id="2760093"/>
    <lineage>
        <taxon>Bacteria</taxon>
        <taxon>Pseudomonadati</taxon>
        <taxon>Pseudomonadota</taxon>
        <taxon>Alphaproteobacteria</taxon>
        <taxon>Rhodobacterales</taxon>
        <taxon>Paracoccaceae</taxon>
        <taxon>Paracoccus</taxon>
    </lineage>
</organism>
<dbReference type="InterPro" id="IPR010982">
    <property type="entry name" value="Lambda_DNA-bd_dom_sf"/>
</dbReference>
<dbReference type="InterPro" id="IPR001387">
    <property type="entry name" value="Cro/C1-type_HTH"/>
</dbReference>
<keyword evidence="3" id="KW-0804">Transcription</keyword>
<protein>
    <submittedName>
        <fullName evidence="5">Transcriptional regulator</fullName>
    </submittedName>
</protein>
<dbReference type="EMBL" id="JACOQL010000002">
    <property type="protein sequence ID" value="MBC9246704.1"/>
    <property type="molecule type" value="Genomic_DNA"/>
</dbReference>
<reference evidence="5" key="1">
    <citation type="submission" date="2020-08" db="EMBL/GenBank/DDBJ databases">
        <title>Paracoccus amoyensis sp. nov., isolated from the surface seawater at coast of Xiamen, Fujian.</title>
        <authorList>
            <person name="Lyu L."/>
        </authorList>
    </citation>
    <scope>NUCLEOTIDE SEQUENCE</scope>
    <source>
        <strain evidence="5">11-3</strain>
    </source>
</reference>
<evidence type="ECO:0000313" key="6">
    <source>
        <dbReference type="Proteomes" id="UP000608594"/>
    </source>
</evidence>
<dbReference type="AlphaFoldDB" id="A0A926GG61"/>
<keyword evidence="6" id="KW-1185">Reference proteome</keyword>
<dbReference type="InterPro" id="IPR015927">
    <property type="entry name" value="Peptidase_S24_S26A/B/C"/>
</dbReference>
<evidence type="ECO:0000256" key="2">
    <source>
        <dbReference type="ARBA" id="ARBA00023125"/>
    </source>
</evidence>
<feature type="domain" description="HTH cro/C1-type" evidence="4">
    <location>
        <begin position="28"/>
        <end position="70"/>
    </location>
</feature>
<dbReference type="Proteomes" id="UP000608594">
    <property type="component" value="Unassembled WGS sequence"/>
</dbReference>
<gene>
    <name evidence="5" type="ORF">H4P12_08260</name>
</gene>
<keyword evidence="1" id="KW-0805">Transcription regulation</keyword>
<dbReference type="SUPFAM" id="SSF51306">
    <property type="entry name" value="LexA/Signal peptidase"/>
    <property type="match status" value="1"/>
</dbReference>
<dbReference type="PROSITE" id="PS50943">
    <property type="entry name" value="HTH_CROC1"/>
    <property type="match status" value="1"/>
</dbReference>
<dbReference type="Gene3D" id="2.10.109.10">
    <property type="entry name" value="Umud Fragment, subunit A"/>
    <property type="match status" value="1"/>
</dbReference>
<dbReference type="CDD" id="cd06529">
    <property type="entry name" value="S24_LexA-like"/>
    <property type="match status" value="1"/>
</dbReference>
<name>A0A926GG61_9RHOB</name>
<proteinExistence type="predicted"/>
<dbReference type="InterPro" id="IPR036286">
    <property type="entry name" value="LexA/Signal_pep-like_sf"/>
</dbReference>
<dbReference type="PANTHER" id="PTHR40661">
    <property type="match status" value="1"/>
</dbReference>
<evidence type="ECO:0000259" key="4">
    <source>
        <dbReference type="PROSITE" id="PS50943"/>
    </source>
</evidence>
<comment type="caution">
    <text evidence="5">The sequence shown here is derived from an EMBL/GenBank/DDBJ whole genome shotgun (WGS) entry which is preliminary data.</text>
</comment>
<evidence type="ECO:0000256" key="3">
    <source>
        <dbReference type="ARBA" id="ARBA00023163"/>
    </source>
</evidence>
<dbReference type="CDD" id="cd00093">
    <property type="entry name" value="HTH_XRE"/>
    <property type="match status" value="1"/>
</dbReference>